<dbReference type="GeneID" id="54990155"/>
<keyword evidence="2" id="KW-1185">Reference proteome</keyword>
<accession>A0A2P1MXU7</accession>
<evidence type="ECO:0000313" key="1">
    <source>
        <dbReference type="EMBL" id="AVP40399.1"/>
    </source>
</evidence>
<dbReference type="RefSeq" id="YP_009799666.1">
    <property type="nucleotide sequence ID" value="NC_047945.1"/>
</dbReference>
<name>A0A2P1MXU7_9CAUD</name>
<sequence>MVYENKIAIESCIKKVHKEQGTVEKAESIINEVEEVYSKAKAFDTFLKYKEHVEKYGKQGGNELDKVFESVMEEYYE</sequence>
<protein>
    <submittedName>
        <fullName evidence="1">Uncharacterized protein</fullName>
    </submittedName>
</protein>
<dbReference type="Proteomes" id="UP000241797">
    <property type="component" value="Segment"/>
</dbReference>
<organism evidence="1 2">
    <name type="scientific">Staphylococcus phage phiSA_BS1</name>
    <dbReference type="NCBI Taxonomy" id="2126734"/>
    <lineage>
        <taxon>Viruses</taxon>
        <taxon>Duplodnaviria</taxon>
        <taxon>Heunggongvirae</taxon>
        <taxon>Uroviricota</taxon>
        <taxon>Caudoviricetes</taxon>
        <taxon>Herelleviridae</taxon>
        <taxon>Twortvirinae</taxon>
        <taxon>Baoshanvirus</taxon>
        <taxon>Baoshanvirus BS1</taxon>
    </lineage>
</organism>
<dbReference type="KEGG" id="vg:54990155"/>
<proteinExistence type="predicted"/>
<evidence type="ECO:0000313" key="2">
    <source>
        <dbReference type="Proteomes" id="UP000241797"/>
    </source>
</evidence>
<dbReference type="EMBL" id="MH078572">
    <property type="protein sequence ID" value="AVP40399.1"/>
    <property type="molecule type" value="Genomic_DNA"/>
</dbReference>
<reference evidence="1 2" key="1">
    <citation type="submission" date="2018-03" db="EMBL/GenBank/DDBJ databases">
        <title>Isolation, the biological characteristics and genomics of two new strains of lysate Staphylococcus aureus phage.</title>
        <authorList>
            <person name="Jin X."/>
            <person name="Zhang C."/>
        </authorList>
    </citation>
    <scope>NUCLEOTIDE SEQUENCE [LARGE SCALE GENOMIC DNA]</scope>
</reference>